<dbReference type="SUPFAM" id="SSF46894">
    <property type="entry name" value="C-terminal effector domain of the bipartite response regulators"/>
    <property type="match status" value="1"/>
</dbReference>
<protein>
    <submittedName>
        <fullName evidence="9">Response regulator transcription factor</fullName>
    </submittedName>
</protein>
<evidence type="ECO:0000256" key="6">
    <source>
        <dbReference type="PROSITE-ProRule" id="PRU01091"/>
    </source>
</evidence>
<dbReference type="Pfam" id="PF00486">
    <property type="entry name" value="Trans_reg_C"/>
    <property type="match status" value="1"/>
</dbReference>
<keyword evidence="10" id="KW-1185">Reference proteome</keyword>
<dbReference type="PANTHER" id="PTHR48111">
    <property type="entry name" value="REGULATOR OF RPOS"/>
    <property type="match status" value="1"/>
</dbReference>
<gene>
    <name evidence="9" type="ORF">AB6A68_03740</name>
</gene>
<evidence type="ECO:0000259" key="7">
    <source>
        <dbReference type="PROSITE" id="PS50110"/>
    </source>
</evidence>
<evidence type="ECO:0000256" key="1">
    <source>
        <dbReference type="ARBA" id="ARBA00022553"/>
    </source>
</evidence>
<evidence type="ECO:0000259" key="8">
    <source>
        <dbReference type="PROSITE" id="PS51755"/>
    </source>
</evidence>
<dbReference type="InterPro" id="IPR016032">
    <property type="entry name" value="Sig_transdc_resp-reg_C-effctor"/>
</dbReference>
<dbReference type="SMART" id="SM00448">
    <property type="entry name" value="REC"/>
    <property type="match status" value="1"/>
</dbReference>
<keyword evidence="2" id="KW-0805">Transcription regulation</keyword>
<sequence>MAPAVLVVEDDPSIAELLRAYLERATFEPLIATSGEQALAVFNSSSVVAVILDLNLPGALDGLDVCRTLRAASEVPIVMLSARDQELDRIFGLEIGADDYVTKPFSPRELIARLNAILRRSAPQRPLVPAIETMGPITWDQRRRSASLNGLNVPLTNREFDLLGFLLTHRGLALSRRELLDGVWGPEWYGDDRTVDVHIRQLRRKFGDALPISTVWGVGYRLA</sequence>
<feature type="DNA-binding region" description="OmpR/PhoB-type" evidence="6">
    <location>
        <begin position="129"/>
        <end position="223"/>
    </location>
</feature>
<dbReference type="Gene3D" id="6.10.250.690">
    <property type="match status" value="1"/>
</dbReference>
<dbReference type="RefSeq" id="WP_369084268.1">
    <property type="nucleotide sequence ID" value="NZ_JBFSHR010000008.1"/>
</dbReference>
<dbReference type="InterPro" id="IPR001867">
    <property type="entry name" value="OmpR/PhoB-type_DNA-bd"/>
</dbReference>
<dbReference type="Pfam" id="PF00072">
    <property type="entry name" value="Response_reg"/>
    <property type="match status" value="1"/>
</dbReference>
<feature type="domain" description="OmpR/PhoB-type" evidence="8">
    <location>
        <begin position="129"/>
        <end position="223"/>
    </location>
</feature>
<dbReference type="InterPro" id="IPR011006">
    <property type="entry name" value="CheY-like_superfamily"/>
</dbReference>
<comment type="caution">
    <text evidence="9">The sequence shown here is derived from an EMBL/GenBank/DDBJ whole genome shotgun (WGS) entry which is preliminary data.</text>
</comment>
<keyword evidence="4" id="KW-0804">Transcription</keyword>
<evidence type="ECO:0000256" key="2">
    <source>
        <dbReference type="ARBA" id="ARBA00023015"/>
    </source>
</evidence>
<dbReference type="InterPro" id="IPR001789">
    <property type="entry name" value="Sig_transdc_resp-reg_receiver"/>
</dbReference>
<evidence type="ECO:0000313" key="9">
    <source>
        <dbReference type="EMBL" id="MEX6428947.1"/>
    </source>
</evidence>
<dbReference type="InterPro" id="IPR036388">
    <property type="entry name" value="WH-like_DNA-bd_sf"/>
</dbReference>
<evidence type="ECO:0000313" key="10">
    <source>
        <dbReference type="Proteomes" id="UP001560267"/>
    </source>
</evidence>
<proteinExistence type="predicted"/>
<accession>A0ABV3Y046</accession>
<dbReference type="Proteomes" id="UP001560267">
    <property type="component" value="Unassembled WGS sequence"/>
</dbReference>
<dbReference type="SMART" id="SM00862">
    <property type="entry name" value="Trans_reg_C"/>
    <property type="match status" value="1"/>
</dbReference>
<dbReference type="InterPro" id="IPR039420">
    <property type="entry name" value="WalR-like"/>
</dbReference>
<evidence type="ECO:0000256" key="5">
    <source>
        <dbReference type="PROSITE-ProRule" id="PRU00169"/>
    </source>
</evidence>
<reference evidence="9 10" key="1">
    <citation type="submission" date="2024-07" db="EMBL/GenBank/DDBJ databases">
        <title>Draft Genome Sequence of Ferrimicrobium acidiphilum Strain YE2023, Isolated from a Pulp of Bioleach Reactor.</title>
        <authorList>
            <person name="Elkina Y.A."/>
            <person name="Bulaeva A.G."/>
            <person name="Beletsky A.V."/>
            <person name="Mardanov A.V."/>
        </authorList>
    </citation>
    <scope>NUCLEOTIDE SEQUENCE [LARGE SCALE GENOMIC DNA]</scope>
    <source>
        <strain evidence="9 10">YE2023</strain>
    </source>
</reference>
<evidence type="ECO:0000256" key="4">
    <source>
        <dbReference type="ARBA" id="ARBA00023163"/>
    </source>
</evidence>
<feature type="modified residue" description="4-aspartylphosphate" evidence="5">
    <location>
        <position position="53"/>
    </location>
</feature>
<dbReference type="CDD" id="cd00383">
    <property type="entry name" value="trans_reg_C"/>
    <property type="match status" value="1"/>
</dbReference>
<keyword evidence="1 5" id="KW-0597">Phosphoprotein</keyword>
<dbReference type="PROSITE" id="PS50110">
    <property type="entry name" value="RESPONSE_REGULATORY"/>
    <property type="match status" value="1"/>
</dbReference>
<dbReference type="EMBL" id="JBFSHR010000008">
    <property type="protein sequence ID" value="MEX6428947.1"/>
    <property type="molecule type" value="Genomic_DNA"/>
</dbReference>
<dbReference type="PANTHER" id="PTHR48111:SF4">
    <property type="entry name" value="DNA-BINDING DUAL TRANSCRIPTIONAL REGULATOR OMPR"/>
    <property type="match status" value="1"/>
</dbReference>
<evidence type="ECO:0000256" key="3">
    <source>
        <dbReference type="ARBA" id="ARBA00023125"/>
    </source>
</evidence>
<dbReference type="Gene3D" id="3.40.50.2300">
    <property type="match status" value="1"/>
</dbReference>
<keyword evidence="3 6" id="KW-0238">DNA-binding</keyword>
<name>A0ABV3Y046_9ACTN</name>
<dbReference type="SUPFAM" id="SSF52172">
    <property type="entry name" value="CheY-like"/>
    <property type="match status" value="1"/>
</dbReference>
<dbReference type="Gene3D" id="1.10.10.10">
    <property type="entry name" value="Winged helix-like DNA-binding domain superfamily/Winged helix DNA-binding domain"/>
    <property type="match status" value="1"/>
</dbReference>
<organism evidence="9 10">
    <name type="scientific">Ferrimicrobium acidiphilum</name>
    <dbReference type="NCBI Taxonomy" id="121039"/>
    <lineage>
        <taxon>Bacteria</taxon>
        <taxon>Bacillati</taxon>
        <taxon>Actinomycetota</taxon>
        <taxon>Acidimicrobiia</taxon>
        <taxon>Acidimicrobiales</taxon>
        <taxon>Acidimicrobiaceae</taxon>
        <taxon>Ferrimicrobium</taxon>
    </lineage>
</organism>
<dbReference type="PROSITE" id="PS51755">
    <property type="entry name" value="OMPR_PHOB"/>
    <property type="match status" value="1"/>
</dbReference>
<feature type="domain" description="Response regulatory" evidence="7">
    <location>
        <begin position="4"/>
        <end position="118"/>
    </location>
</feature>